<gene>
    <name evidence="2" type="ORF">CYLTODRAFT_480009</name>
</gene>
<organism evidence="2 3">
    <name type="scientific">Cylindrobasidium torrendii FP15055 ss-10</name>
    <dbReference type="NCBI Taxonomy" id="1314674"/>
    <lineage>
        <taxon>Eukaryota</taxon>
        <taxon>Fungi</taxon>
        <taxon>Dikarya</taxon>
        <taxon>Basidiomycota</taxon>
        <taxon>Agaricomycotina</taxon>
        <taxon>Agaricomycetes</taxon>
        <taxon>Agaricomycetidae</taxon>
        <taxon>Agaricales</taxon>
        <taxon>Marasmiineae</taxon>
        <taxon>Physalacriaceae</taxon>
        <taxon>Cylindrobasidium</taxon>
    </lineage>
</organism>
<proteinExistence type="predicted"/>
<dbReference type="EMBL" id="KN880490">
    <property type="protein sequence ID" value="KIY69090.1"/>
    <property type="molecule type" value="Genomic_DNA"/>
</dbReference>
<dbReference type="OrthoDB" id="3070540at2759"/>
<evidence type="ECO:0000313" key="2">
    <source>
        <dbReference type="EMBL" id="KIY69090.1"/>
    </source>
</evidence>
<accession>A0A0D7BFV9</accession>
<dbReference type="Proteomes" id="UP000054007">
    <property type="component" value="Unassembled WGS sequence"/>
</dbReference>
<protein>
    <submittedName>
        <fullName evidence="2">Uncharacterized protein</fullName>
    </submittedName>
</protein>
<evidence type="ECO:0000256" key="1">
    <source>
        <dbReference type="SAM" id="MobiDB-lite"/>
    </source>
</evidence>
<feature type="compositionally biased region" description="Polar residues" evidence="1">
    <location>
        <begin position="1"/>
        <end position="20"/>
    </location>
</feature>
<name>A0A0D7BFV9_9AGAR</name>
<dbReference type="AlphaFoldDB" id="A0A0D7BFV9"/>
<keyword evidence="3" id="KW-1185">Reference proteome</keyword>
<reference evidence="2 3" key="1">
    <citation type="journal article" date="2015" name="Fungal Genet. Biol.">
        <title>Evolution of novel wood decay mechanisms in Agaricales revealed by the genome sequences of Fistulina hepatica and Cylindrobasidium torrendii.</title>
        <authorList>
            <person name="Floudas D."/>
            <person name="Held B.W."/>
            <person name="Riley R."/>
            <person name="Nagy L.G."/>
            <person name="Koehler G."/>
            <person name="Ransdell A.S."/>
            <person name="Younus H."/>
            <person name="Chow J."/>
            <person name="Chiniquy J."/>
            <person name="Lipzen A."/>
            <person name="Tritt A."/>
            <person name="Sun H."/>
            <person name="Haridas S."/>
            <person name="LaButti K."/>
            <person name="Ohm R.A."/>
            <person name="Kues U."/>
            <person name="Blanchette R.A."/>
            <person name="Grigoriev I.V."/>
            <person name="Minto R.E."/>
            <person name="Hibbett D.S."/>
        </authorList>
    </citation>
    <scope>NUCLEOTIDE SEQUENCE [LARGE SCALE GENOMIC DNA]</scope>
    <source>
        <strain evidence="2 3">FP15055 ss-10</strain>
    </source>
</reference>
<feature type="region of interest" description="Disordered" evidence="1">
    <location>
        <begin position="1"/>
        <end position="44"/>
    </location>
</feature>
<sequence>MSSLSSTSKDQTNDLVAASSNPPPLEHSPSVEDRTNCGTVKSSEASIINDDDDFTISGYGEISLSEDCYIPSLPAPCSPIIDESFRRPRRPNGKKEHALLSRPRAPALKSKIFVSDGNISEVE</sequence>
<evidence type="ECO:0000313" key="3">
    <source>
        <dbReference type="Proteomes" id="UP000054007"/>
    </source>
</evidence>